<dbReference type="InterPro" id="IPR051707">
    <property type="entry name" value="PI-Interact_SigTrans_Reg"/>
</dbReference>
<dbReference type="SUPFAM" id="SSF50729">
    <property type="entry name" value="PH domain-like"/>
    <property type="match status" value="2"/>
</dbReference>
<sequence>MSSVAPPSPQEVQRKLSISSVAKGSSKRSDSDSILTPDWNVTPSGMVSGSAGTILPGSSLQQQPLSSIAERRSGSGGEDSEDEDDEGEGGWKTAQALLDESVIKAGYLWKKGERRKTWKKRWFVLRPAHIAYYKTAAEYQLLRLLELGDVHSCTQVPLKKHENVFGLISPVRTFYLQAKTPTEVHEWVSAIEEARQALNASSTQSPPTAPIPIPRGSNNAVPPPITPSPPSFHNATSSDSEDASPSGRRTLSIPLPRRKIPPRSCLSGYLMKCGSKRRNWRKRWFVLSGEKLVYSASHMDTKPHRQFPFSDILDALEYDVPVSSPPVSEGGEDPSTAHTFKIITTKRTLLLCAPSEEDEIKWLGAVRALIARRSLPGDTTKAGGGGASVINPNQDPIASPSSSGFTTSAGSGIKARVRRLSGSGVIREEGSSVGHRDS</sequence>
<dbReference type="Proteomes" id="UP000799118">
    <property type="component" value="Unassembled WGS sequence"/>
</dbReference>
<accession>A0A6A4HQ26</accession>
<keyword evidence="4" id="KW-1185">Reference proteome</keyword>
<feature type="region of interest" description="Disordered" evidence="1">
    <location>
        <begin position="1"/>
        <end position="89"/>
    </location>
</feature>
<evidence type="ECO:0000313" key="4">
    <source>
        <dbReference type="Proteomes" id="UP000799118"/>
    </source>
</evidence>
<organism evidence="3 4">
    <name type="scientific">Gymnopus androsaceus JB14</name>
    <dbReference type="NCBI Taxonomy" id="1447944"/>
    <lineage>
        <taxon>Eukaryota</taxon>
        <taxon>Fungi</taxon>
        <taxon>Dikarya</taxon>
        <taxon>Basidiomycota</taxon>
        <taxon>Agaricomycotina</taxon>
        <taxon>Agaricomycetes</taxon>
        <taxon>Agaricomycetidae</taxon>
        <taxon>Agaricales</taxon>
        <taxon>Marasmiineae</taxon>
        <taxon>Omphalotaceae</taxon>
        <taxon>Gymnopus</taxon>
    </lineage>
</organism>
<evidence type="ECO:0000259" key="2">
    <source>
        <dbReference type="PROSITE" id="PS50003"/>
    </source>
</evidence>
<feature type="compositionally biased region" description="Pro residues" evidence="1">
    <location>
        <begin position="221"/>
        <end position="230"/>
    </location>
</feature>
<dbReference type="EMBL" id="ML769464">
    <property type="protein sequence ID" value="KAE9399791.1"/>
    <property type="molecule type" value="Genomic_DNA"/>
</dbReference>
<protein>
    <submittedName>
        <fullName evidence="3">PH domain-like protein</fullName>
    </submittedName>
</protein>
<proteinExistence type="predicted"/>
<dbReference type="CDD" id="cd13255">
    <property type="entry name" value="PH_TAAP2-like"/>
    <property type="match status" value="1"/>
</dbReference>
<evidence type="ECO:0000256" key="1">
    <source>
        <dbReference type="SAM" id="MobiDB-lite"/>
    </source>
</evidence>
<dbReference type="SMART" id="SM00233">
    <property type="entry name" value="PH"/>
    <property type="match status" value="2"/>
</dbReference>
<dbReference type="InterPro" id="IPR011993">
    <property type="entry name" value="PH-like_dom_sf"/>
</dbReference>
<feature type="compositionally biased region" description="Low complexity" evidence="1">
    <location>
        <begin position="55"/>
        <end position="67"/>
    </location>
</feature>
<dbReference type="PANTHER" id="PTHR14336:SF8">
    <property type="entry name" value="PROTEIN OPY1"/>
    <property type="match status" value="1"/>
</dbReference>
<feature type="compositionally biased region" description="Polar residues" evidence="1">
    <location>
        <begin position="39"/>
        <end position="51"/>
    </location>
</feature>
<gene>
    <name evidence="3" type="ORF">BT96DRAFT_957138</name>
</gene>
<dbReference type="OrthoDB" id="2157866at2759"/>
<feature type="compositionally biased region" description="Acidic residues" evidence="1">
    <location>
        <begin position="78"/>
        <end position="88"/>
    </location>
</feature>
<dbReference type="AlphaFoldDB" id="A0A6A4HQ26"/>
<dbReference type="Pfam" id="PF00169">
    <property type="entry name" value="PH"/>
    <property type="match status" value="2"/>
</dbReference>
<evidence type="ECO:0000313" key="3">
    <source>
        <dbReference type="EMBL" id="KAE9399791.1"/>
    </source>
</evidence>
<feature type="domain" description="PH" evidence="2">
    <location>
        <begin position="101"/>
        <end position="196"/>
    </location>
</feature>
<dbReference type="PANTHER" id="PTHR14336">
    <property type="entry name" value="TANDEM PH DOMAIN CONTAINING PROTEIN"/>
    <property type="match status" value="1"/>
</dbReference>
<dbReference type="FunFam" id="2.30.29.30:FF:000286">
    <property type="entry name" value="PH-protein kinase domain containing protein"/>
    <property type="match status" value="1"/>
</dbReference>
<dbReference type="InterPro" id="IPR001849">
    <property type="entry name" value="PH_domain"/>
</dbReference>
<dbReference type="Gene3D" id="2.30.29.30">
    <property type="entry name" value="Pleckstrin-homology domain (PH domain)/Phosphotyrosine-binding domain (PTB)"/>
    <property type="match status" value="2"/>
</dbReference>
<feature type="domain" description="PH" evidence="2">
    <location>
        <begin position="263"/>
        <end position="371"/>
    </location>
</feature>
<dbReference type="PROSITE" id="PS50003">
    <property type="entry name" value="PH_DOMAIN"/>
    <property type="match status" value="2"/>
</dbReference>
<reference evidence="3" key="1">
    <citation type="journal article" date="2019" name="Environ. Microbiol.">
        <title>Fungal ecological strategies reflected in gene transcription - a case study of two litter decomposers.</title>
        <authorList>
            <person name="Barbi F."/>
            <person name="Kohler A."/>
            <person name="Barry K."/>
            <person name="Baskaran P."/>
            <person name="Daum C."/>
            <person name="Fauchery L."/>
            <person name="Ihrmark K."/>
            <person name="Kuo A."/>
            <person name="LaButti K."/>
            <person name="Lipzen A."/>
            <person name="Morin E."/>
            <person name="Grigoriev I.V."/>
            <person name="Henrissat B."/>
            <person name="Lindahl B."/>
            <person name="Martin F."/>
        </authorList>
    </citation>
    <scope>NUCLEOTIDE SEQUENCE</scope>
    <source>
        <strain evidence="3">JB14</strain>
    </source>
</reference>
<name>A0A6A4HQ26_9AGAR</name>
<feature type="region of interest" description="Disordered" evidence="1">
    <location>
        <begin position="198"/>
        <end position="258"/>
    </location>
</feature>